<dbReference type="GO" id="GO:0005524">
    <property type="term" value="F:ATP binding"/>
    <property type="evidence" value="ECO:0007669"/>
    <property type="project" value="UniProtKB-UniRule"/>
</dbReference>
<evidence type="ECO:0000313" key="13">
    <source>
        <dbReference type="Proteomes" id="UP000199069"/>
    </source>
</evidence>
<gene>
    <name evidence="12" type="primary">FGENESH: predicted gene_5.603</name>
    <name evidence="12" type="ORF">BN2166_0030580</name>
</gene>
<reference evidence="12 13" key="1">
    <citation type="submission" date="2015-07" db="EMBL/GenBank/DDBJ databases">
        <authorList>
            <person name="Cajimat M.N.B."/>
            <person name="Milazzo M.L."/>
            <person name="Fulhorst C.F."/>
        </authorList>
    </citation>
    <scope>NUCLEOTIDE SEQUENCE [LARGE SCALE GENOMIC DNA]</scope>
    <source>
        <strain evidence="12">Single colony</strain>
    </source>
</reference>
<evidence type="ECO:0000256" key="4">
    <source>
        <dbReference type="ARBA" id="ARBA00022741"/>
    </source>
</evidence>
<dbReference type="PROSITE" id="PS50006">
    <property type="entry name" value="FHA_DOMAIN"/>
    <property type="match status" value="1"/>
</dbReference>
<dbReference type="InterPro" id="IPR008984">
    <property type="entry name" value="SMAD_FHA_dom_sf"/>
</dbReference>
<organism evidence="12 13">
    <name type="scientific">Rhodotorula toruloides</name>
    <name type="common">Yeast</name>
    <name type="synonym">Rhodosporidium toruloides</name>
    <dbReference type="NCBI Taxonomy" id="5286"/>
    <lineage>
        <taxon>Eukaryota</taxon>
        <taxon>Fungi</taxon>
        <taxon>Dikarya</taxon>
        <taxon>Basidiomycota</taxon>
        <taxon>Pucciniomycotina</taxon>
        <taxon>Microbotryomycetes</taxon>
        <taxon>Sporidiobolales</taxon>
        <taxon>Sporidiobolaceae</taxon>
        <taxon>Rhodotorula</taxon>
    </lineage>
</organism>
<dbReference type="PANTHER" id="PTHR44167">
    <property type="entry name" value="OVARIAN-SPECIFIC SERINE/THREONINE-PROTEIN KINASE LOK-RELATED"/>
    <property type="match status" value="1"/>
</dbReference>
<dbReference type="Gene3D" id="3.30.200.20">
    <property type="entry name" value="Phosphorylase Kinase, domain 1"/>
    <property type="match status" value="1"/>
</dbReference>
<comment type="catalytic activity">
    <reaction evidence="8">
        <text>L-seryl-[protein] + ATP = O-phospho-L-seryl-[protein] + ADP + H(+)</text>
        <dbReference type="Rhea" id="RHEA:17989"/>
        <dbReference type="Rhea" id="RHEA-COMP:9863"/>
        <dbReference type="Rhea" id="RHEA-COMP:11604"/>
        <dbReference type="ChEBI" id="CHEBI:15378"/>
        <dbReference type="ChEBI" id="CHEBI:29999"/>
        <dbReference type="ChEBI" id="CHEBI:30616"/>
        <dbReference type="ChEBI" id="CHEBI:83421"/>
        <dbReference type="ChEBI" id="CHEBI:456216"/>
        <dbReference type="EC" id="2.7.11.1"/>
    </reaction>
</comment>
<evidence type="ECO:0000256" key="3">
    <source>
        <dbReference type="ARBA" id="ARBA00022527"/>
    </source>
</evidence>
<dbReference type="Gene3D" id="2.60.200.20">
    <property type="match status" value="1"/>
</dbReference>
<protein>
    <recommendedName>
        <fullName evidence="2">non-specific serine/threonine protein kinase</fullName>
        <ecNumber evidence="2">2.7.11.1</ecNumber>
    </recommendedName>
</protein>
<dbReference type="PROSITE" id="PS00108">
    <property type="entry name" value="PROTEIN_KINASE_ST"/>
    <property type="match status" value="1"/>
</dbReference>
<dbReference type="EMBL" id="CWKI01000005">
    <property type="protein sequence ID" value="CTR07197.1"/>
    <property type="molecule type" value="Genomic_DNA"/>
</dbReference>
<evidence type="ECO:0000256" key="9">
    <source>
        <dbReference type="PROSITE-ProRule" id="PRU10141"/>
    </source>
</evidence>
<comment type="catalytic activity">
    <reaction evidence="7">
        <text>L-threonyl-[protein] + ATP = O-phospho-L-threonyl-[protein] + ADP + H(+)</text>
        <dbReference type="Rhea" id="RHEA:46608"/>
        <dbReference type="Rhea" id="RHEA-COMP:11060"/>
        <dbReference type="Rhea" id="RHEA-COMP:11605"/>
        <dbReference type="ChEBI" id="CHEBI:15378"/>
        <dbReference type="ChEBI" id="CHEBI:30013"/>
        <dbReference type="ChEBI" id="CHEBI:30616"/>
        <dbReference type="ChEBI" id="CHEBI:61977"/>
        <dbReference type="ChEBI" id="CHEBI:456216"/>
        <dbReference type="EC" id="2.7.11.1"/>
    </reaction>
</comment>
<dbReference type="GO" id="GO:0005634">
    <property type="term" value="C:nucleus"/>
    <property type="evidence" value="ECO:0007669"/>
    <property type="project" value="TreeGrafter"/>
</dbReference>
<keyword evidence="6 9" id="KW-0067">ATP-binding</keyword>
<dbReference type="InterPro" id="IPR017441">
    <property type="entry name" value="Protein_kinase_ATP_BS"/>
</dbReference>
<evidence type="ECO:0000256" key="8">
    <source>
        <dbReference type="ARBA" id="ARBA00048679"/>
    </source>
</evidence>
<dbReference type="AlphaFoldDB" id="A0A0K3CF38"/>
<dbReference type="PANTHER" id="PTHR44167:SF24">
    <property type="entry name" value="SERINE_THREONINE-PROTEIN KINASE CHK2"/>
    <property type="match status" value="1"/>
</dbReference>
<dbReference type="PROSITE" id="PS50011">
    <property type="entry name" value="PROTEIN_KINASE_DOM"/>
    <property type="match status" value="1"/>
</dbReference>
<dbReference type="Gene3D" id="1.10.510.10">
    <property type="entry name" value="Transferase(Phosphotransferase) domain 1"/>
    <property type="match status" value="1"/>
</dbReference>
<dbReference type="EC" id="2.7.11.1" evidence="2"/>
<proteinExistence type="inferred from homology"/>
<dbReference type="Pfam" id="PF00498">
    <property type="entry name" value="FHA"/>
    <property type="match status" value="1"/>
</dbReference>
<feature type="domain" description="FHA" evidence="10">
    <location>
        <begin position="79"/>
        <end position="132"/>
    </location>
</feature>
<evidence type="ECO:0000259" key="11">
    <source>
        <dbReference type="PROSITE" id="PS50011"/>
    </source>
</evidence>
<evidence type="ECO:0000259" key="10">
    <source>
        <dbReference type="PROSITE" id="PS50006"/>
    </source>
</evidence>
<dbReference type="InterPro" id="IPR000719">
    <property type="entry name" value="Prot_kinase_dom"/>
</dbReference>
<comment type="similarity">
    <text evidence="1">Belongs to the protein kinase superfamily. CAMK Ser/Thr protein kinase family. CHEK2 subfamily.</text>
</comment>
<sequence length="518" mass="56803">MPSIVDTVLPNPRKRVLAADDAVSRPLKRTKHSLARNAQRAQAGTVGLAGTVNGECARLVTRSPETGAQALIVTRLRPFHIGRSPNNDYIVPHPAVSARHCALYALEADTGEVVVCLEDESTNGTLHNDRKIRHTTVVLNDGDKVEIGGQVFRYHHPAREAAARQDTASDSSPQRVGDYLVLPRTLGSGAFSQVHLAISTVTLKQVACKKLPRRRVSGDRLLVIQREIDMLKSASHPGINKIEAVEVDNEFVHIFLELVPGGDLFTYLITRTRLDAPEGTPSSLRPPHPADLTSARAAKWILYQLLKALEYLHDELGVAHRDVKLENVILATRGPFPRVQLGDFGQARHADQRFKSLQGTLQYMAPEQLLAWTRQEGYDGKKADIWAAGILFALLLTGGHPFEPFMTSSSAASARYSPHGKAKADSDALFGRSAVAELARTPADKPVCKNVVKGEMVLPDMHFGSGDADVRDLLNSMLHPLASSRCTAHEALQSPWFKSSEAQLEELYRRVVVERTEG</sequence>
<dbReference type="Proteomes" id="UP000199069">
    <property type="component" value="Unassembled WGS sequence"/>
</dbReference>
<evidence type="ECO:0000256" key="7">
    <source>
        <dbReference type="ARBA" id="ARBA00047899"/>
    </source>
</evidence>
<dbReference type="GO" id="GO:0051598">
    <property type="term" value="P:meiotic recombination checkpoint signaling"/>
    <property type="evidence" value="ECO:0007669"/>
    <property type="project" value="TreeGrafter"/>
</dbReference>
<evidence type="ECO:0000256" key="6">
    <source>
        <dbReference type="ARBA" id="ARBA00022840"/>
    </source>
</evidence>
<feature type="domain" description="Protein kinase" evidence="11">
    <location>
        <begin position="180"/>
        <end position="497"/>
    </location>
</feature>
<dbReference type="GO" id="GO:0004674">
    <property type="term" value="F:protein serine/threonine kinase activity"/>
    <property type="evidence" value="ECO:0007669"/>
    <property type="project" value="UniProtKB-KW"/>
</dbReference>
<feature type="binding site" evidence="9">
    <location>
        <position position="209"/>
    </location>
    <ligand>
        <name>ATP</name>
        <dbReference type="ChEBI" id="CHEBI:30616"/>
    </ligand>
</feature>
<evidence type="ECO:0000256" key="1">
    <source>
        <dbReference type="ARBA" id="ARBA00005575"/>
    </source>
</evidence>
<dbReference type="SMART" id="SM00220">
    <property type="entry name" value="S_TKc"/>
    <property type="match status" value="1"/>
</dbReference>
<evidence type="ECO:0000256" key="2">
    <source>
        <dbReference type="ARBA" id="ARBA00012513"/>
    </source>
</evidence>
<keyword evidence="5" id="KW-0808">Transferase</keyword>
<keyword evidence="5" id="KW-0418">Kinase</keyword>
<dbReference type="SUPFAM" id="SSF56112">
    <property type="entry name" value="Protein kinase-like (PK-like)"/>
    <property type="match status" value="1"/>
</dbReference>
<dbReference type="Pfam" id="PF00069">
    <property type="entry name" value="Pkinase"/>
    <property type="match status" value="1"/>
</dbReference>
<dbReference type="PROSITE" id="PS00107">
    <property type="entry name" value="PROTEIN_KINASE_ATP"/>
    <property type="match status" value="1"/>
</dbReference>
<dbReference type="GO" id="GO:0005737">
    <property type="term" value="C:cytoplasm"/>
    <property type="evidence" value="ECO:0007669"/>
    <property type="project" value="TreeGrafter"/>
</dbReference>
<keyword evidence="4 9" id="KW-0547">Nucleotide-binding</keyword>
<dbReference type="CDD" id="cd22670">
    <property type="entry name" value="FHA_MEK1-like"/>
    <property type="match status" value="1"/>
</dbReference>
<dbReference type="STRING" id="5286.A0A0K3CF38"/>
<dbReference type="InterPro" id="IPR000253">
    <property type="entry name" value="FHA_dom"/>
</dbReference>
<evidence type="ECO:0000313" key="12">
    <source>
        <dbReference type="EMBL" id="CTR07197.1"/>
    </source>
</evidence>
<dbReference type="OMA" id="HKHLGYV"/>
<keyword evidence="13" id="KW-1185">Reference proteome</keyword>
<dbReference type="InterPro" id="IPR011009">
    <property type="entry name" value="Kinase-like_dom_sf"/>
</dbReference>
<name>A0A0K3CF38_RHOTO</name>
<dbReference type="InterPro" id="IPR008271">
    <property type="entry name" value="Ser/Thr_kinase_AS"/>
</dbReference>
<keyword evidence="3" id="KW-0723">Serine/threonine-protein kinase</keyword>
<dbReference type="SMART" id="SM00240">
    <property type="entry name" value="FHA"/>
    <property type="match status" value="1"/>
</dbReference>
<accession>A0A0K3CF38</accession>
<evidence type="ECO:0000256" key="5">
    <source>
        <dbReference type="ARBA" id="ARBA00022777"/>
    </source>
</evidence>
<dbReference type="SUPFAM" id="SSF49879">
    <property type="entry name" value="SMAD/FHA domain"/>
    <property type="match status" value="1"/>
</dbReference>